<evidence type="ECO:0000256" key="1">
    <source>
        <dbReference type="ARBA" id="ARBA00009670"/>
    </source>
</evidence>
<evidence type="ECO:0000313" key="5">
    <source>
        <dbReference type="Proteomes" id="UP000055060"/>
    </source>
</evidence>
<evidence type="ECO:0000259" key="3">
    <source>
        <dbReference type="Pfam" id="PF03109"/>
    </source>
</evidence>
<dbReference type="GO" id="GO:0016301">
    <property type="term" value="F:kinase activity"/>
    <property type="evidence" value="ECO:0007669"/>
    <property type="project" value="UniProtKB-KW"/>
</dbReference>
<keyword evidence="5" id="KW-1185">Reference proteome</keyword>
<dbReference type="Proteomes" id="UP000055060">
    <property type="component" value="Unassembled WGS sequence"/>
</dbReference>
<dbReference type="InterPro" id="IPR004147">
    <property type="entry name" value="ABC1_dom"/>
</dbReference>
<keyword evidence="4" id="KW-0418">Kinase</keyword>
<name>A0A0S7BC88_9CHLR</name>
<protein>
    <submittedName>
        <fullName evidence="4">Predicted unusual protein kinase</fullName>
    </submittedName>
</protein>
<reference evidence="4" key="1">
    <citation type="submission" date="2015-07" db="EMBL/GenBank/DDBJ databases">
        <title>Draft Genome Sequences of Anaerolinea thermolimosa IMO-1, Bellilinea caldifistulae GOMI-1, Leptolinea tardivitalis YMTK-2, Levilinea saccharolytica KIBI-1,Longilinea arvoryzae KOME-1, Previously Described as Members of the Anaerolineaceae (Chloroflexi).</title>
        <authorList>
            <person name="Sekiguchi Y."/>
            <person name="Ohashi A."/>
            <person name="Matsuura N."/>
            <person name="Tourlousse M.D."/>
        </authorList>
    </citation>
    <scope>NUCLEOTIDE SEQUENCE [LARGE SCALE GENOMIC DNA]</scope>
    <source>
        <strain evidence="4">KOME-1</strain>
    </source>
</reference>
<dbReference type="AlphaFoldDB" id="A0A0S7BC88"/>
<dbReference type="SUPFAM" id="SSF56112">
    <property type="entry name" value="Protein kinase-like (PK-like)"/>
    <property type="match status" value="1"/>
</dbReference>
<comment type="similarity">
    <text evidence="1">Belongs to the protein kinase superfamily. ADCK protein kinase family.</text>
</comment>
<feature type="transmembrane region" description="Helical" evidence="2">
    <location>
        <begin position="537"/>
        <end position="554"/>
    </location>
</feature>
<dbReference type="CDD" id="cd05121">
    <property type="entry name" value="ABC1_ADCK3-like"/>
    <property type="match status" value="1"/>
</dbReference>
<keyword evidence="4" id="KW-0808">Transferase</keyword>
<dbReference type="RefSeq" id="WP_075075273.1">
    <property type="nucleotide sequence ID" value="NZ_DF967972.1"/>
</dbReference>
<evidence type="ECO:0000256" key="2">
    <source>
        <dbReference type="SAM" id="Phobius"/>
    </source>
</evidence>
<dbReference type="InterPro" id="IPR050154">
    <property type="entry name" value="UbiB_kinase"/>
</dbReference>
<dbReference type="EMBL" id="DF967972">
    <property type="protein sequence ID" value="GAP15484.1"/>
    <property type="molecule type" value="Genomic_DNA"/>
</dbReference>
<dbReference type="InterPro" id="IPR011009">
    <property type="entry name" value="Kinase-like_dom_sf"/>
</dbReference>
<evidence type="ECO:0000313" key="4">
    <source>
        <dbReference type="EMBL" id="GAP15484.1"/>
    </source>
</evidence>
<keyword evidence="2" id="KW-0812">Transmembrane</keyword>
<dbReference type="STRING" id="360412.LARV_03273"/>
<proteinExistence type="inferred from homology"/>
<sequence length="556" mass="62835">MTTLYQSRYRRILWFFARVLLNVGFWDVFLPWLRLPGPGRRSQKARYRGIAVRFRVLAVDLGGVMIKVGQFLSARLDVLPREITDELSGLQDEVKAEAFADIRTVAESELGKPLSELFTLFEEEPVASASIGQVHRARLHLSEDEAETDRPVVVKVQRPNIPQIVETDLAALRVVGGWVEHFRFIRKHVDVPALLVEFSRSLYEEIDYLHEGQNAERFAGNFAGYAGVYVPRVYWETTTKRVLTLEDVQAIKITDYERIDAAGIDRGEVAQRLFQTYMKQIYDDHFFHADPHPGNLFVHPQAVREGQTRPEWLLVFVDFGMTGEVTPGQMKGLRELLIAVGTRDAARIVKAYQMLGVLLPGADIELLQRAGSRVFDRFWGMTAPEITNLSKDELFAFLHEFESLIYEMPFQVPENIVLLVRCLSILSGLCTGLDQDFNAWTSVGPFAQKLVAEEGGSRLQTWLAELGVFAQALFSLPQKMERLAARMEQGNLEVRVPEVKRGIDRLNQNINRLSGAVIFAALLLSAVQFYAAGDLTLAGLFASLAALTLVWVIWPR</sequence>
<dbReference type="PANTHER" id="PTHR10566">
    <property type="entry name" value="CHAPERONE-ACTIVITY OF BC1 COMPLEX CABC1 -RELATED"/>
    <property type="match status" value="1"/>
</dbReference>
<organism evidence="4">
    <name type="scientific">Longilinea arvoryzae</name>
    <dbReference type="NCBI Taxonomy" id="360412"/>
    <lineage>
        <taxon>Bacteria</taxon>
        <taxon>Bacillati</taxon>
        <taxon>Chloroflexota</taxon>
        <taxon>Anaerolineae</taxon>
        <taxon>Anaerolineales</taxon>
        <taxon>Anaerolineaceae</taxon>
        <taxon>Longilinea</taxon>
    </lineage>
</organism>
<dbReference type="PANTHER" id="PTHR10566:SF113">
    <property type="entry name" value="PROTEIN ACTIVITY OF BC1 COMPLEX KINASE 7, CHLOROPLASTIC"/>
    <property type="match status" value="1"/>
</dbReference>
<feature type="transmembrane region" description="Helical" evidence="2">
    <location>
        <begin position="510"/>
        <end position="531"/>
    </location>
</feature>
<feature type="transmembrane region" description="Helical" evidence="2">
    <location>
        <begin position="12"/>
        <end position="33"/>
    </location>
</feature>
<keyword evidence="2" id="KW-0472">Membrane</keyword>
<feature type="domain" description="ABC1 atypical kinase-like" evidence="3">
    <location>
        <begin position="90"/>
        <end position="351"/>
    </location>
</feature>
<gene>
    <name evidence="4" type="ORF">LARV_03273</name>
</gene>
<dbReference type="Pfam" id="PF03109">
    <property type="entry name" value="ABC1"/>
    <property type="match status" value="1"/>
</dbReference>
<accession>A0A0S7BC88</accession>
<keyword evidence="2" id="KW-1133">Transmembrane helix</keyword>